<dbReference type="Proteomes" id="UP000005239">
    <property type="component" value="Unassembled WGS sequence"/>
</dbReference>
<evidence type="ECO:0000313" key="2">
    <source>
        <dbReference type="Proteomes" id="UP000005239"/>
    </source>
</evidence>
<evidence type="ECO:0000313" key="1">
    <source>
        <dbReference type="EnsemblMetazoa" id="PPA35227.1"/>
    </source>
</evidence>
<proteinExistence type="predicted"/>
<reference evidence="2" key="1">
    <citation type="journal article" date="2008" name="Nat. Genet.">
        <title>The Pristionchus pacificus genome provides a unique perspective on nematode lifestyle and parasitism.</title>
        <authorList>
            <person name="Dieterich C."/>
            <person name="Clifton S.W."/>
            <person name="Schuster L.N."/>
            <person name="Chinwalla A."/>
            <person name="Delehaunty K."/>
            <person name="Dinkelacker I."/>
            <person name="Fulton L."/>
            <person name="Fulton R."/>
            <person name="Godfrey J."/>
            <person name="Minx P."/>
            <person name="Mitreva M."/>
            <person name="Roeseler W."/>
            <person name="Tian H."/>
            <person name="Witte H."/>
            <person name="Yang S.P."/>
            <person name="Wilson R.K."/>
            <person name="Sommer R.J."/>
        </authorList>
    </citation>
    <scope>NUCLEOTIDE SEQUENCE [LARGE SCALE GENOMIC DNA]</scope>
    <source>
        <strain evidence="2">PS312</strain>
    </source>
</reference>
<organism evidence="1 2">
    <name type="scientific">Pristionchus pacificus</name>
    <name type="common">Parasitic nematode worm</name>
    <dbReference type="NCBI Taxonomy" id="54126"/>
    <lineage>
        <taxon>Eukaryota</taxon>
        <taxon>Metazoa</taxon>
        <taxon>Ecdysozoa</taxon>
        <taxon>Nematoda</taxon>
        <taxon>Chromadorea</taxon>
        <taxon>Rhabditida</taxon>
        <taxon>Rhabditina</taxon>
        <taxon>Diplogasteromorpha</taxon>
        <taxon>Diplogasteroidea</taxon>
        <taxon>Neodiplogasteridae</taxon>
        <taxon>Pristionchus</taxon>
    </lineage>
</organism>
<name>A0A2A6B9I4_PRIPA</name>
<dbReference type="AlphaFoldDB" id="A0A2A6B9I4"/>
<sequence>MRCYEESREWSDLHPTRSKDCGEDAEYCAKYWYYLEIVSSIISLVSSDLDFRLGCVVVSGATRFTFHLDEIDL</sequence>
<dbReference type="EnsemblMetazoa" id="PPA35227.1">
    <property type="protein sequence ID" value="PPA35227.1"/>
    <property type="gene ID" value="WBGene00273596"/>
</dbReference>
<accession>A0A8R1UNR3</accession>
<keyword evidence="2" id="KW-1185">Reference proteome</keyword>
<protein>
    <submittedName>
        <fullName evidence="1">Uncharacterized protein</fullName>
    </submittedName>
</protein>
<reference evidence="1" key="2">
    <citation type="submission" date="2022-06" db="UniProtKB">
        <authorList>
            <consortium name="EnsemblMetazoa"/>
        </authorList>
    </citation>
    <scope>IDENTIFICATION</scope>
    <source>
        <strain evidence="1">PS312</strain>
    </source>
</reference>
<accession>A0A2A6B9I4</accession>
<gene>
    <name evidence="1" type="primary">WBGene00273596</name>
</gene>